<keyword evidence="3" id="KW-1185">Reference proteome</keyword>
<name>A0ABD3FWM8_9STRA</name>
<evidence type="ECO:0000313" key="3">
    <source>
        <dbReference type="Proteomes" id="UP001632037"/>
    </source>
</evidence>
<comment type="caution">
    <text evidence="2">The sequence shown here is derived from an EMBL/GenBank/DDBJ whole genome shotgun (WGS) entry which is preliminary data.</text>
</comment>
<proteinExistence type="predicted"/>
<dbReference type="Proteomes" id="UP001632037">
    <property type="component" value="Unassembled WGS sequence"/>
</dbReference>
<evidence type="ECO:0000256" key="1">
    <source>
        <dbReference type="SAM" id="MobiDB-lite"/>
    </source>
</evidence>
<evidence type="ECO:0000313" key="2">
    <source>
        <dbReference type="EMBL" id="KAL3670797.1"/>
    </source>
</evidence>
<organism evidence="2 3">
    <name type="scientific">Phytophthora oleae</name>
    <dbReference type="NCBI Taxonomy" id="2107226"/>
    <lineage>
        <taxon>Eukaryota</taxon>
        <taxon>Sar</taxon>
        <taxon>Stramenopiles</taxon>
        <taxon>Oomycota</taxon>
        <taxon>Peronosporomycetes</taxon>
        <taxon>Peronosporales</taxon>
        <taxon>Peronosporaceae</taxon>
        <taxon>Phytophthora</taxon>
    </lineage>
</organism>
<gene>
    <name evidence="2" type="ORF">V7S43_003983</name>
</gene>
<protein>
    <submittedName>
        <fullName evidence="2">Uncharacterized protein</fullName>
    </submittedName>
</protein>
<feature type="region of interest" description="Disordered" evidence="1">
    <location>
        <begin position="42"/>
        <end position="89"/>
    </location>
</feature>
<accession>A0ABD3FWM8</accession>
<sequence length="444" mass="50225">MENHRPKDMTHLLETCTLSVQLDTFDSEFVLSEFLHEMDELERLQTPKQNESKRQRGPEIEIKPELKRIKPSEQQVSAKPPPRKRRSTSWFRRKQELQALRCESEVLETQVTFLQLQSEHKAAQPVLETPTEDQEMWKSVAAIARGECQNSQNENARLKNELQTCAWAFEKLHTQLIQANSQREKQLSSKASFGNAVRVGIIMSRSLHPGINGVFDMLEGKLKARFFELDVIVRAAYESALEGATEHVRICRKDGRDAAAAVEFKHARLLPFAQDTTADTIWEIIKLGGVVSDKHFRVTRCSNDMVGMSSRFTIPLDRSNSNMVNVDVHAVAKRLAVPIGMVVFIEACSEWSVDHPTSATWKQTTEEEGYLVVNELPNQSDDATPHTCHLQTNMKLRPNGCGGARPTFTGNIGDIVIPSFRDILSSHHQSVENFLLDSSRTIRA</sequence>
<reference evidence="2 3" key="1">
    <citation type="submission" date="2024-09" db="EMBL/GenBank/DDBJ databases">
        <title>Genome sequencing and assembly of Phytophthora oleae, isolate VK10A, causative agent of rot of olive drupes.</title>
        <authorList>
            <person name="Conti Taguali S."/>
            <person name="Riolo M."/>
            <person name="La Spada F."/>
            <person name="Cacciola S.O."/>
            <person name="Dionisio G."/>
        </authorList>
    </citation>
    <scope>NUCLEOTIDE SEQUENCE [LARGE SCALE GENOMIC DNA]</scope>
    <source>
        <strain evidence="2 3">VK10A</strain>
    </source>
</reference>
<dbReference type="AlphaFoldDB" id="A0ABD3FWM8"/>
<feature type="compositionally biased region" description="Basic and acidic residues" evidence="1">
    <location>
        <begin position="42"/>
        <end position="71"/>
    </location>
</feature>
<dbReference type="EMBL" id="JBIMZQ010000006">
    <property type="protein sequence ID" value="KAL3670797.1"/>
    <property type="molecule type" value="Genomic_DNA"/>
</dbReference>